<dbReference type="GO" id="GO:0005886">
    <property type="term" value="C:plasma membrane"/>
    <property type="evidence" value="ECO:0007669"/>
    <property type="project" value="UniProtKB-SubCell"/>
</dbReference>
<reference evidence="13 14" key="1">
    <citation type="submission" date="2019-04" db="EMBL/GenBank/DDBJ databases">
        <authorList>
            <person name="Feng G."/>
            <person name="Zhang J."/>
            <person name="Zhu H."/>
        </authorList>
    </citation>
    <scope>NUCLEOTIDE SEQUENCE [LARGE SCALE GENOMIC DNA]</scope>
    <source>
        <strain evidence="13 14">JCM 31653</strain>
    </source>
</reference>
<accession>A0A4Z0Q2H7</accession>
<evidence type="ECO:0000256" key="8">
    <source>
        <dbReference type="ARBA" id="ARBA00023065"/>
    </source>
</evidence>
<feature type="transmembrane region" description="Helical" evidence="12">
    <location>
        <begin position="231"/>
        <end position="250"/>
    </location>
</feature>
<proteinExistence type="inferred from homology"/>
<feature type="transmembrane region" description="Helical" evidence="12">
    <location>
        <begin position="496"/>
        <end position="514"/>
    </location>
</feature>
<evidence type="ECO:0000313" key="13">
    <source>
        <dbReference type="EMBL" id="TGE24220.1"/>
    </source>
</evidence>
<evidence type="ECO:0000256" key="10">
    <source>
        <dbReference type="ARBA" id="ARBA00023201"/>
    </source>
</evidence>
<feature type="transmembrane region" description="Helical" evidence="12">
    <location>
        <begin position="6"/>
        <end position="27"/>
    </location>
</feature>
<evidence type="ECO:0000256" key="11">
    <source>
        <dbReference type="RuleBase" id="RU362091"/>
    </source>
</evidence>
<keyword evidence="7" id="KW-0915">Sodium</keyword>
<dbReference type="EMBL" id="SRLC01000001">
    <property type="protein sequence ID" value="TGE24220.1"/>
    <property type="molecule type" value="Genomic_DNA"/>
</dbReference>
<dbReference type="PANTHER" id="PTHR42985:SF32">
    <property type="entry name" value="SODIUM IODIDE SYMPORTER"/>
    <property type="match status" value="1"/>
</dbReference>
<keyword evidence="9 12" id="KW-0472">Membrane</keyword>
<keyword evidence="6 12" id="KW-1133">Transmembrane helix</keyword>
<dbReference type="InterPro" id="IPR051163">
    <property type="entry name" value="Sodium:Solute_Symporter_SSF"/>
</dbReference>
<dbReference type="Pfam" id="PF00474">
    <property type="entry name" value="SSF"/>
    <property type="match status" value="1"/>
</dbReference>
<feature type="transmembrane region" description="Helical" evidence="12">
    <location>
        <begin position="271"/>
        <end position="296"/>
    </location>
</feature>
<dbReference type="PANTHER" id="PTHR42985">
    <property type="entry name" value="SODIUM-COUPLED MONOCARBOXYLATE TRANSPORTER"/>
    <property type="match status" value="1"/>
</dbReference>
<dbReference type="InterPro" id="IPR001734">
    <property type="entry name" value="Na/solute_symporter"/>
</dbReference>
<dbReference type="AlphaFoldDB" id="A0A4Z0Q2H7"/>
<keyword evidence="5 12" id="KW-0812">Transmembrane</keyword>
<evidence type="ECO:0000256" key="5">
    <source>
        <dbReference type="ARBA" id="ARBA00022692"/>
    </source>
</evidence>
<comment type="similarity">
    <text evidence="2 11">Belongs to the sodium:solute symporter (SSF) (TC 2.A.21) family.</text>
</comment>
<feature type="transmembrane region" description="Helical" evidence="12">
    <location>
        <begin position="121"/>
        <end position="143"/>
    </location>
</feature>
<feature type="transmembrane region" description="Helical" evidence="12">
    <location>
        <begin position="155"/>
        <end position="177"/>
    </location>
</feature>
<keyword evidence="10" id="KW-0739">Sodium transport</keyword>
<evidence type="ECO:0000256" key="2">
    <source>
        <dbReference type="ARBA" id="ARBA00006434"/>
    </source>
</evidence>
<dbReference type="Gene3D" id="1.20.1730.10">
    <property type="entry name" value="Sodium/glucose cotransporter"/>
    <property type="match status" value="1"/>
</dbReference>
<dbReference type="RefSeq" id="WP_135461581.1">
    <property type="nucleotide sequence ID" value="NZ_SRLC01000001.1"/>
</dbReference>
<protein>
    <submittedName>
        <fullName evidence="13">Sodium:solute symporter</fullName>
    </submittedName>
</protein>
<dbReference type="GO" id="GO:0006814">
    <property type="term" value="P:sodium ion transport"/>
    <property type="evidence" value="ECO:0007669"/>
    <property type="project" value="UniProtKB-KW"/>
</dbReference>
<keyword evidence="14" id="KW-1185">Reference proteome</keyword>
<organism evidence="13 14">
    <name type="scientific">Hymenobacter aquaticus</name>
    <dbReference type="NCBI Taxonomy" id="1867101"/>
    <lineage>
        <taxon>Bacteria</taxon>
        <taxon>Pseudomonadati</taxon>
        <taxon>Bacteroidota</taxon>
        <taxon>Cytophagia</taxon>
        <taxon>Cytophagales</taxon>
        <taxon>Hymenobacteraceae</taxon>
        <taxon>Hymenobacter</taxon>
    </lineage>
</organism>
<evidence type="ECO:0000256" key="3">
    <source>
        <dbReference type="ARBA" id="ARBA00022448"/>
    </source>
</evidence>
<feature type="transmembrane region" description="Helical" evidence="12">
    <location>
        <begin position="39"/>
        <end position="56"/>
    </location>
</feature>
<evidence type="ECO:0000256" key="6">
    <source>
        <dbReference type="ARBA" id="ARBA00022989"/>
    </source>
</evidence>
<dbReference type="OrthoDB" id="9803597at2"/>
<dbReference type="NCBIfam" id="TIGR00813">
    <property type="entry name" value="sss"/>
    <property type="match status" value="1"/>
</dbReference>
<evidence type="ECO:0000256" key="9">
    <source>
        <dbReference type="ARBA" id="ARBA00023136"/>
    </source>
</evidence>
<dbReference type="CDD" id="cd11495">
    <property type="entry name" value="SLC5sbd_NIS-like_u3"/>
    <property type="match status" value="1"/>
</dbReference>
<name>A0A4Z0Q2H7_9BACT</name>
<feature type="transmembrane region" description="Helical" evidence="12">
    <location>
        <begin position="189"/>
        <end position="211"/>
    </location>
</feature>
<evidence type="ECO:0000256" key="4">
    <source>
        <dbReference type="ARBA" id="ARBA00022475"/>
    </source>
</evidence>
<keyword evidence="3" id="KW-0813">Transport</keyword>
<evidence type="ECO:0000256" key="1">
    <source>
        <dbReference type="ARBA" id="ARBA00004651"/>
    </source>
</evidence>
<feature type="transmembrane region" description="Helical" evidence="12">
    <location>
        <begin position="402"/>
        <end position="424"/>
    </location>
</feature>
<comment type="caution">
    <text evidence="13">The sequence shown here is derived from an EMBL/GenBank/DDBJ whole genome shotgun (WGS) entry which is preliminary data.</text>
</comment>
<feature type="transmembrane region" description="Helical" evidence="12">
    <location>
        <begin position="353"/>
        <end position="381"/>
    </location>
</feature>
<feature type="transmembrane region" description="Helical" evidence="12">
    <location>
        <begin position="430"/>
        <end position="451"/>
    </location>
</feature>
<feature type="transmembrane region" description="Helical" evidence="12">
    <location>
        <begin position="76"/>
        <end position="95"/>
    </location>
</feature>
<comment type="subcellular location">
    <subcellularLocation>
        <location evidence="1">Cell membrane</location>
        <topology evidence="1">Multi-pass membrane protein</topology>
    </subcellularLocation>
</comment>
<dbReference type="PROSITE" id="PS50283">
    <property type="entry name" value="NA_SOLUT_SYMP_3"/>
    <property type="match status" value="1"/>
</dbReference>
<keyword evidence="8" id="KW-0406">Ion transport</keyword>
<evidence type="ECO:0000313" key="14">
    <source>
        <dbReference type="Proteomes" id="UP000297549"/>
    </source>
</evidence>
<dbReference type="Proteomes" id="UP000297549">
    <property type="component" value="Unassembled WGS sequence"/>
</dbReference>
<evidence type="ECO:0000256" key="7">
    <source>
        <dbReference type="ARBA" id="ARBA00023053"/>
    </source>
</evidence>
<gene>
    <name evidence="13" type="ORF">E5K00_03120</name>
</gene>
<sequence>MSNLRVLDLVIIALYLVAMVAVGVYFARKNVNPEQYSSASGSIPGWAIGMSIYATFLSSNTFLGVPGKAFGTNWNAFVFSLSMPLAAWVAARYFVPFYRSTGEISAYTHLEHRFGSWARTYAVVCFLLTQLARIGSIFFGIALTLQALTGLSMELIMLVTGICIIVYTVLGGIEAVIWTEVVQGVIKTFGALLILYLIVDNLPGGLARVVSIGEQHDKFSLGGFSPDLTQSTFWVVLLYGFFINLNNFGVDQNYVQRYHTAASARQASKSIWLCVWLYVPASLLFFVIGAALFAYYQVHPELIEAVKLKVAAEKLPLMASAAEISQAAARLLPADYGDKVMPHFMVTKIPSGFVGLIVSAILAAAMSTISSGMNASATVFTADIYERYFHRSPLSMRQTMRVLHLGTVVVGLLGMGTGIAMIGVKSVLDVWWELSGIFAAGMLGLFLLAVVSRQTRNHEALTATIIGVLVILWMTFSGKLPAELAAFRNPLHKSMIIVVGTLTIFLLGLLFTRLRGSRSRPESAALPSTEQSVYH</sequence>
<dbReference type="InterPro" id="IPR038377">
    <property type="entry name" value="Na/Glc_symporter_sf"/>
</dbReference>
<evidence type="ECO:0000256" key="12">
    <source>
        <dbReference type="SAM" id="Phobius"/>
    </source>
</evidence>
<dbReference type="GO" id="GO:0015293">
    <property type="term" value="F:symporter activity"/>
    <property type="evidence" value="ECO:0007669"/>
    <property type="project" value="TreeGrafter"/>
</dbReference>
<feature type="transmembrane region" description="Helical" evidence="12">
    <location>
        <begin position="458"/>
        <end position="476"/>
    </location>
</feature>
<keyword evidence="4" id="KW-1003">Cell membrane</keyword>